<dbReference type="Proteomes" id="UP000015001">
    <property type="component" value="Unassembled WGS sequence"/>
</dbReference>
<sequence length="288" mass="29548">MGSQALISGDEGQEVPQVARVDPAHRQQHVQVGDTEVRVVGRFAAHPGAQAQVAAQQGGQFDAGGGRRARYPRQQRPHAVLLRRQVLGVHPVPGGGGEGAAVGERDGAAAGEPLVAPVDHVAGDSRPDEADDRAVAVVGVHAGAADLDELGPDRGEGAQVELALGVQASGDRRALRRQQPVGADDLAGRLLTDEQVVAVRVERVDVQPGLRAGQQGAQLPGEDVVPQPLRGTHVLLVPGEGDGVAGGGRGLRGAVDGQYAGHGSLLVTGRGRRAVPPSLLCPCRLTFA</sequence>
<dbReference type="AlphaFoldDB" id="S4MZK5"/>
<proteinExistence type="predicted"/>
<keyword evidence="3" id="KW-1185">Reference proteome</keyword>
<name>S4MZK5_9ACTN</name>
<evidence type="ECO:0000256" key="1">
    <source>
        <dbReference type="SAM" id="MobiDB-lite"/>
    </source>
</evidence>
<evidence type="ECO:0000313" key="3">
    <source>
        <dbReference type="Proteomes" id="UP000015001"/>
    </source>
</evidence>
<evidence type="ECO:0000313" key="2">
    <source>
        <dbReference type="EMBL" id="EPJ39382.1"/>
    </source>
</evidence>
<gene>
    <name evidence="2" type="ORF">STAFG_3547</name>
</gene>
<protein>
    <submittedName>
        <fullName evidence="2">Uncharacterized protein</fullName>
    </submittedName>
</protein>
<dbReference type="PATRIC" id="fig|1283301.3.peg.3519"/>
<dbReference type="EMBL" id="AOPY01001422">
    <property type="protein sequence ID" value="EPJ39382.1"/>
    <property type="molecule type" value="Genomic_DNA"/>
</dbReference>
<accession>S4MZK5</accession>
<comment type="caution">
    <text evidence="2">The sequence shown here is derived from an EMBL/GenBank/DDBJ whole genome shotgun (WGS) entry which is preliminary data.</text>
</comment>
<organism evidence="2 3">
    <name type="scientific">Streptomyces afghaniensis 772</name>
    <dbReference type="NCBI Taxonomy" id="1283301"/>
    <lineage>
        <taxon>Bacteria</taxon>
        <taxon>Bacillati</taxon>
        <taxon>Actinomycetota</taxon>
        <taxon>Actinomycetes</taxon>
        <taxon>Kitasatosporales</taxon>
        <taxon>Streptomycetaceae</taxon>
        <taxon>Streptomyces</taxon>
    </lineage>
</organism>
<feature type="region of interest" description="Disordered" evidence="1">
    <location>
        <begin position="1"/>
        <end position="32"/>
    </location>
</feature>
<dbReference type="HOGENOM" id="CLU_966149_0_0_11"/>
<reference evidence="2 3" key="1">
    <citation type="submission" date="2013-02" db="EMBL/GenBank/DDBJ databases">
        <title>Draft Genome Sequence of Streptomyces afghaniensis, Which Produces Compounds of the Julimycin B-Complex.</title>
        <authorList>
            <person name="Gruening B.A."/>
            <person name="Praeg A."/>
            <person name="Erxleben A."/>
            <person name="Guenther S."/>
            <person name="Fiedler H.-P."/>
            <person name="Goodfellow M."/>
            <person name="Mueller M."/>
        </authorList>
    </citation>
    <scope>NUCLEOTIDE SEQUENCE [LARGE SCALE GENOMIC DNA]</scope>
    <source>
        <strain evidence="2 3">772</strain>
    </source>
</reference>